<dbReference type="Proteomes" id="UP000654947">
    <property type="component" value="Unassembled WGS sequence"/>
</dbReference>
<comment type="caution">
    <text evidence="1">The sequence shown here is derived from an EMBL/GenBank/DDBJ whole genome shotgun (WGS) entry which is preliminary data.</text>
</comment>
<evidence type="ECO:0000313" key="1">
    <source>
        <dbReference type="EMBL" id="GHD32620.1"/>
    </source>
</evidence>
<dbReference type="EMBL" id="BMXL01000024">
    <property type="protein sequence ID" value="GHD32620.1"/>
    <property type="molecule type" value="Genomic_DNA"/>
</dbReference>
<dbReference type="SUPFAM" id="SSF55729">
    <property type="entry name" value="Acyl-CoA N-acyltransferases (Nat)"/>
    <property type="match status" value="1"/>
</dbReference>
<dbReference type="InterPro" id="IPR016181">
    <property type="entry name" value="Acyl_CoA_acyltransferase"/>
</dbReference>
<dbReference type="AlphaFoldDB" id="A0A919CKJ6"/>
<dbReference type="Pfam" id="PF04339">
    <property type="entry name" value="FemAB_like"/>
    <property type="match status" value="1"/>
</dbReference>
<dbReference type="RefSeq" id="WP_017577871.1">
    <property type="nucleotide sequence ID" value="NZ_BMXL01000024.1"/>
</dbReference>
<evidence type="ECO:0000313" key="2">
    <source>
        <dbReference type="Proteomes" id="UP000654947"/>
    </source>
</evidence>
<dbReference type="InterPro" id="IPR007434">
    <property type="entry name" value="FemAB-like"/>
</dbReference>
<keyword evidence="2" id="KW-1185">Reference proteome</keyword>
<organism evidence="1 2">
    <name type="scientific">Nocardiopsis kunsanensis</name>
    <dbReference type="NCBI Taxonomy" id="141693"/>
    <lineage>
        <taxon>Bacteria</taxon>
        <taxon>Bacillati</taxon>
        <taxon>Actinomycetota</taxon>
        <taxon>Actinomycetes</taxon>
        <taxon>Streptosporangiales</taxon>
        <taxon>Nocardiopsidaceae</taxon>
        <taxon>Nocardiopsis</taxon>
    </lineage>
</organism>
<dbReference type="Gene3D" id="3.40.630.30">
    <property type="match status" value="1"/>
</dbReference>
<evidence type="ECO:0008006" key="3">
    <source>
        <dbReference type="Google" id="ProtNLM"/>
    </source>
</evidence>
<accession>A0A919CKJ6</accession>
<reference evidence="1 2" key="1">
    <citation type="journal article" date="2014" name="Int. J. Syst. Evol. Microbiol.">
        <title>Complete genome sequence of Corynebacterium casei LMG S-19264T (=DSM 44701T), isolated from a smear-ripened cheese.</title>
        <authorList>
            <consortium name="US DOE Joint Genome Institute (JGI-PGF)"/>
            <person name="Walter F."/>
            <person name="Albersmeier A."/>
            <person name="Kalinowski J."/>
            <person name="Ruckert C."/>
        </authorList>
    </citation>
    <scope>NUCLEOTIDE SEQUENCE [LARGE SCALE GENOMIC DNA]</scope>
    <source>
        <strain evidence="1 2">KCTC 19473</strain>
    </source>
</reference>
<sequence length="398" mass="43174">MSIPGEFDDHLGGLPSQVWDGLAAGHLYSTSDWLRFCARDIGGTISTGTVHVSEPGGGIGAAVPVTAVVEEPNGFYRWDSVLSSSGLPSPGPAGLMAGQRRGYQTHVLTGDGEALKPPGAERLLGRLRELSSDIAGTGVLPGTRPGPVPCVAPFLTTADALALREAGARAHPVLWATDAWIPVEAEDWDAWVATFASKKRRDNLKREVREFRRAGYTITRAPLSECCGATAELLAATQKRYGQPYDLDTLTESFRRQAEAMGDAAQVLFCSREDGPPVGFCLYYVHGTTLSIRAVGFDYPELRPGAAEYFNLVYHEPVRIATELGLTWIHPGIEAPDAKARRGARLRPLWTLDLTEDSVQHGHDEPIRLHNAHRMRSVAELSPVADKQIEADLFAPFC</sequence>
<protein>
    <recommendedName>
        <fullName evidence="3">GNAT family N-acetyltransferase</fullName>
    </recommendedName>
</protein>
<proteinExistence type="predicted"/>
<name>A0A919CKJ6_9ACTN</name>
<gene>
    <name evidence="1" type="ORF">GCM10007147_36410</name>
</gene>